<dbReference type="PANTHER" id="PTHR42923:SF39">
    <property type="entry name" value="AMINO OXIDASE"/>
    <property type="match status" value="1"/>
</dbReference>
<accession>A0ABY4E5U8</accession>
<evidence type="ECO:0000313" key="2">
    <source>
        <dbReference type="EMBL" id="UOO90740.1"/>
    </source>
</evidence>
<reference evidence="2 3" key="1">
    <citation type="journal article" date="2022" name="Res Sq">
        <title>Evolution of multicellular longitudinally dividing oral cavity symbionts (Neisseriaceae).</title>
        <authorList>
            <person name="Nyongesa S."/>
            <person name="Weber P."/>
            <person name="Bernet E."/>
            <person name="Pullido F."/>
            <person name="Nieckarz M."/>
            <person name="Delaby M."/>
            <person name="Nieves C."/>
            <person name="Viehboeck T."/>
            <person name="Krause N."/>
            <person name="Rivera-Millot A."/>
            <person name="Nakamura A."/>
            <person name="Vischer N."/>
            <person name="VanNieuwenhze M."/>
            <person name="Brun Y."/>
            <person name="Cava F."/>
            <person name="Bulgheresi S."/>
            <person name="Veyrier F."/>
        </authorList>
    </citation>
    <scope>NUCLEOTIDE SEQUENCE [LARGE SCALE GENOMIC DNA]</scope>
    <source>
        <strain evidence="2 3">SN4</strain>
    </source>
</reference>
<dbReference type="Proteomes" id="UP000832011">
    <property type="component" value="Chromosome"/>
</dbReference>
<gene>
    <name evidence="2" type="ORF">LVJ82_07170</name>
</gene>
<dbReference type="RefSeq" id="WP_234332988.1">
    <property type="nucleotide sequence ID" value="NZ_CABKVG010000005.1"/>
</dbReference>
<evidence type="ECO:0000259" key="1">
    <source>
        <dbReference type="Pfam" id="PF01593"/>
    </source>
</evidence>
<feature type="domain" description="Amine oxidase" evidence="1">
    <location>
        <begin position="76"/>
        <end position="540"/>
    </location>
</feature>
<dbReference type="Pfam" id="PF01593">
    <property type="entry name" value="Amino_oxidase"/>
    <property type="match status" value="1"/>
</dbReference>
<keyword evidence="3" id="KW-1185">Reference proteome</keyword>
<sequence length="544" mass="60802">MMKLSRRRFLGHVLGAGLVSAAAYGTYRGFVPGYPKILVDYPGMELGHAMRDAMIQRPVNIPSMDVNVLIAGSGGAGLSAAWTLSKHGMHDYVLLDGPERNGNNRGEQHLGVTYPTGAHYLPLPAAESTHIQQLLSDIGLYHNGQYDERAMVNAPSERLYYHDKWQPEIIPDHDGDSERFFRHMHSLSLQRGSDGKRLFAMPIVASSSDANWRALDQITFAAWLTQQNYRSESLLWYCDYCCRDDYGQGIQQVSAWAGLHYFCARNSDGKDSHTVLTWPHGLNELSERMRRYCRLQNHADLNTYRPLIHTPTSLAASALSIEEHAEGVRVLCRDGNGALMWLNAKQVICAMPLYIAARVVSNVSQYGFDPSRHLPEYAPWLVSNFILKGLPTEKAGAPLAWDNVAYQGAGLGFVLATHQEIWRGAPPYTSFTAYNALNHDSPKAVRQWLINSSPEAIYQHAAAEIEHMYGLQLRRHMVEARITVRGHAMAAPTPHYLNNSGLHALQQHTGRLCFAHSDLSGYSVFEEACWWGKAAAEKILPPSR</sequence>
<proteinExistence type="predicted"/>
<dbReference type="SUPFAM" id="SSF51905">
    <property type="entry name" value="FAD/NAD(P)-binding domain"/>
    <property type="match status" value="1"/>
</dbReference>
<dbReference type="InterPro" id="IPR036188">
    <property type="entry name" value="FAD/NAD-bd_sf"/>
</dbReference>
<dbReference type="InterPro" id="IPR050464">
    <property type="entry name" value="Zeta_carotene_desat/Oxidored"/>
</dbReference>
<dbReference type="InterPro" id="IPR002937">
    <property type="entry name" value="Amino_oxidase"/>
</dbReference>
<dbReference type="EMBL" id="CP091511">
    <property type="protein sequence ID" value="UOO90740.1"/>
    <property type="molecule type" value="Genomic_DNA"/>
</dbReference>
<evidence type="ECO:0000313" key="3">
    <source>
        <dbReference type="Proteomes" id="UP000832011"/>
    </source>
</evidence>
<organism evidence="2 3">
    <name type="scientific">Vitreoscilla massiliensis</name>
    <dbReference type="NCBI Taxonomy" id="1689272"/>
    <lineage>
        <taxon>Bacteria</taxon>
        <taxon>Pseudomonadati</taxon>
        <taxon>Pseudomonadota</taxon>
        <taxon>Betaproteobacteria</taxon>
        <taxon>Neisseriales</taxon>
        <taxon>Neisseriaceae</taxon>
        <taxon>Vitreoscilla</taxon>
    </lineage>
</organism>
<protein>
    <submittedName>
        <fullName evidence="2">FAD-dependent oxidoreductase</fullName>
    </submittedName>
</protein>
<dbReference type="PANTHER" id="PTHR42923">
    <property type="entry name" value="PROTOPORPHYRINOGEN OXIDASE"/>
    <property type="match status" value="1"/>
</dbReference>
<dbReference type="Gene3D" id="3.50.50.60">
    <property type="entry name" value="FAD/NAD(P)-binding domain"/>
    <property type="match status" value="1"/>
</dbReference>
<name>A0ABY4E5U8_9NEIS</name>